<evidence type="ECO:0000256" key="1">
    <source>
        <dbReference type="ARBA" id="ARBA00004604"/>
    </source>
</evidence>
<dbReference type="GO" id="GO:0001164">
    <property type="term" value="F:RNA polymerase I core promoter sequence-specific DNA binding"/>
    <property type="evidence" value="ECO:0007669"/>
    <property type="project" value="InterPro"/>
</dbReference>
<feature type="region of interest" description="Disordered" evidence="10">
    <location>
        <begin position="714"/>
        <end position="733"/>
    </location>
</feature>
<dbReference type="Pfam" id="PF20645">
    <property type="entry name" value="Rrn7_cyclin_C"/>
    <property type="match status" value="1"/>
</dbReference>
<evidence type="ECO:0000256" key="7">
    <source>
        <dbReference type="ARBA" id="ARBA00023125"/>
    </source>
</evidence>
<keyword evidence="13" id="KW-1185">Reference proteome</keyword>
<keyword evidence="9" id="KW-0539">Nucleus</keyword>
<dbReference type="EMBL" id="CAVLEF010000002">
    <property type="protein sequence ID" value="CAK1540936.1"/>
    <property type="molecule type" value="Genomic_DNA"/>
</dbReference>
<evidence type="ECO:0000256" key="2">
    <source>
        <dbReference type="ARBA" id="ARBA00006899"/>
    </source>
</evidence>
<evidence type="ECO:0000313" key="12">
    <source>
        <dbReference type="EMBL" id="CAK1540936.1"/>
    </source>
</evidence>
<organism evidence="12 13">
    <name type="scientific">Leptosia nina</name>
    <dbReference type="NCBI Taxonomy" id="320188"/>
    <lineage>
        <taxon>Eukaryota</taxon>
        <taxon>Metazoa</taxon>
        <taxon>Ecdysozoa</taxon>
        <taxon>Arthropoda</taxon>
        <taxon>Hexapoda</taxon>
        <taxon>Insecta</taxon>
        <taxon>Pterygota</taxon>
        <taxon>Neoptera</taxon>
        <taxon>Endopterygota</taxon>
        <taxon>Lepidoptera</taxon>
        <taxon>Glossata</taxon>
        <taxon>Ditrysia</taxon>
        <taxon>Papilionoidea</taxon>
        <taxon>Pieridae</taxon>
        <taxon>Pierinae</taxon>
        <taxon>Leptosia</taxon>
    </lineage>
</organism>
<keyword evidence="5" id="KW-0862">Zinc</keyword>
<feature type="compositionally biased region" description="Basic and acidic residues" evidence="10">
    <location>
        <begin position="715"/>
        <end position="727"/>
    </location>
</feature>
<dbReference type="GO" id="GO:0005668">
    <property type="term" value="C:RNA polymerase transcription factor SL1 complex"/>
    <property type="evidence" value="ECO:0007669"/>
    <property type="project" value="TreeGrafter"/>
</dbReference>
<evidence type="ECO:0000259" key="11">
    <source>
        <dbReference type="Pfam" id="PF20645"/>
    </source>
</evidence>
<keyword evidence="7" id="KW-0238">DNA-binding</keyword>
<dbReference type="GO" id="GO:0042790">
    <property type="term" value="P:nucleolar large rRNA transcription by RNA polymerase I"/>
    <property type="evidence" value="ECO:0007669"/>
    <property type="project" value="TreeGrafter"/>
</dbReference>
<evidence type="ECO:0000256" key="6">
    <source>
        <dbReference type="ARBA" id="ARBA00023015"/>
    </source>
</evidence>
<evidence type="ECO:0000313" key="13">
    <source>
        <dbReference type="Proteomes" id="UP001497472"/>
    </source>
</evidence>
<keyword evidence="8" id="KW-0804">Transcription</keyword>
<dbReference type="PANTHER" id="PTHR31576">
    <property type="entry name" value="TATA BOX-BINDING PROTEIN-ASSOCIATED FACTOR RNA POLYMERASE I SUBUNIT B"/>
    <property type="match status" value="1"/>
</dbReference>
<sequence>MSSNRCNVCGGPDMNLVDGFYYCVECGTQNENIQEHIVDNIVLGDGTMVKFKTKKIRKEKEDVEMSPEWYKWHAFNYIISGLTDELITAGAEPTVRSKILWIWIRYVKKFQVKSMGHISLFHADSDKENVESATHDTNKNTDESSRDRISFEEDEHKLHSDVRKSCKTMYANENCDDVSDSDEEIFGELNSDDDCSSDEECNTIVNKRKRRFEHFVSIDPITKGVIISILNAALNLDKSNIQLSHLSRLIKSGHINIDDCIKYIPEDLNKTKIPQFATFMRSLKKEYSSGRICYVTKNLFKTLDLGSPLTPNLGKMIDDYIKELCLPNEFQNLVESLMFQYPFFKNLGLDCTYDFEAICMSYIIVALKMCFGLDADYEIRLSEVVDNINQKNNYPKSYAFTERSENNRRLFSFKEWSEYLRARKMIVCKHNLFIANLYKSETTDDYIFLEHLPERSAVPPTLSQQVTMDILNKIPLLSPVSVIPKNEFDLIFTPLTTGTDVILEYIQDPELRLVLSEDFTQYSLDYAVKNLNLKENDDTKNIVKGISYANKIKNKKGHESAKAFHVFHERDSKTTDVYVSFWEKENFELTLEEQEEQTIENIKYEDSKSETVCNNDSDTDSSSILLSNERQITFVDFPNATIYDDDDKSEVKQVIEELSSVRGDSFIASPNTFDQNRPENTDGDPVLPTNFDRKAIVDDLLKIACKKYNLRLPKPRSERKPLPEGRGHNKRKEKIRNYNIMAKYYKLLENNLNNTNNSLSNFNNTTLNHHDDSMQRMDEDELNRTTQEPTDINNDLSKTEVVMNDTEVLGNSVISDEESLNSYEEHDTDEPEYTFPLPADSEIIENKDKMSELNKSINRILTKETTRLGEPPAKKLKESKIEKKIIEGERIYCGSKRNLKSINYWVVWFNNLPGIQSLHGAFNKELYEHFPHSFSYILHECGLLIDCCPSRLYRAMQVVEKLIASDLNYYTKRFHM</sequence>
<evidence type="ECO:0000256" key="3">
    <source>
        <dbReference type="ARBA" id="ARBA00022723"/>
    </source>
</evidence>
<evidence type="ECO:0000256" key="10">
    <source>
        <dbReference type="SAM" id="MobiDB-lite"/>
    </source>
</evidence>
<comment type="similarity">
    <text evidence="2">Belongs to the RRN7/TAF1B family.</text>
</comment>
<name>A0AAV1IUW0_9NEOP</name>
<comment type="caution">
    <text evidence="12">The sequence shown here is derived from an EMBL/GenBank/DDBJ whole genome shotgun (WGS) entry which is preliminary data.</text>
</comment>
<feature type="region of interest" description="Disordered" evidence="10">
    <location>
        <begin position="129"/>
        <end position="149"/>
    </location>
</feature>
<keyword evidence="6" id="KW-0805">Transcription regulation</keyword>
<dbReference type="InterPro" id="IPR033599">
    <property type="entry name" value="TAF1B/Rrn7"/>
</dbReference>
<reference evidence="12 13" key="1">
    <citation type="submission" date="2023-11" db="EMBL/GenBank/DDBJ databases">
        <authorList>
            <person name="Okamura Y."/>
        </authorList>
    </citation>
    <scope>NUCLEOTIDE SEQUENCE [LARGE SCALE GENOMIC DNA]</scope>
</reference>
<dbReference type="AlphaFoldDB" id="A0AAV1IUW0"/>
<dbReference type="InterPro" id="IPR048538">
    <property type="entry name" value="Rrn7_cyclin_C"/>
</dbReference>
<accession>A0AAV1IUW0</accession>
<dbReference type="GO" id="GO:0070860">
    <property type="term" value="C:RNA polymerase I core factor complex"/>
    <property type="evidence" value="ECO:0007669"/>
    <property type="project" value="InterPro"/>
</dbReference>
<evidence type="ECO:0000256" key="9">
    <source>
        <dbReference type="ARBA" id="ARBA00023242"/>
    </source>
</evidence>
<proteinExistence type="inferred from homology"/>
<evidence type="ECO:0000256" key="5">
    <source>
        <dbReference type="ARBA" id="ARBA00022833"/>
    </source>
</evidence>
<evidence type="ECO:0000256" key="8">
    <source>
        <dbReference type="ARBA" id="ARBA00023163"/>
    </source>
</evidence>
<dbReference type="GO" id="GO:0008270">
    <property type="term" value="F:zinc ion binding"/>
    <property type="evidence" value="ECO:0007669"/>
    <property type="project" value="UniProtKB-KW"/>
</dbReference>
<evidence type="ECO:0000256" key="4">
    <source>
        <dbReference type="ARBA" id="ARBA00022771"/>
    </source>
</evidence>
<dbReference type="Proteomes" id="UP001497472">
    <property type="component" value="Unassembled WGS sequence"/>
</dbReference>
<dbReference type="PANTHER" id="PTHR31576:SF2">
    <property type="entry name" value="TATA BOX-BINDING PROTEIN-ASSOCIATED FACTOR RNA POLYMERASE I SUBUNIT B"/>
    <property type="match status" value="1"/>
</dbReference>
<feature type="domain" description="Rrn7/TAF1B C-terminal cyclin" evidence="11">
    <location>
        <begin position="316"/>
        <end position="424"/>
    </location>
</feature>
<keyword evidence="3" id="KW-0479">Metal-binding</keyword>
<keyword evidence="4" id="KW-0863">Zinc-finger</keyword>
<gene>
    <name evidence="12" type="ORF">LNINA_LOCUS955</name>
</gene>
<feature type="region of interest" description="Disordered" evidence="10">
    <location>
        <begin position="666"/>
        <end position="688"/>
    </location>
</feature>
<protein>
    <recommendedName>
        <fullName evidence="11">Rrn7/TAF1B C-terminal cyclin domain-containing protein</fullName>
    </recommendedName>
</protein>
<comment type="subcellular location">
    <subcellularLocation>
        <location evidence="1">Nucleus</location>
        <location evidence="1">Nucleolus</location>
    </subcellularLocation>
</comment>